<protein>
    <recommendedName>
        <fullName evidence="6">Caveolin</fullName>
    </recommendedName>
</protein>
<evidence type="ECO:0000256" key="2">
    <source>
        <dbReference type="ARBA" id="ARBA00010988"/>
    </source>
</evidence>
<dbReference type="InterPro" id="IPR001612">
    <property type="entry name" value="Caveolin"/>
</dbReference>
<dbReference type="OrthoDB" id="5917823at2759"/>
<evidence type="ECO:0000256" key="5">
    <source>
        <dbReference type="ARBA" id="ARBA00023136"/>
    </source>
</evidence>
<dbReference type="PANTHER" id="PTHR10844:SF19">
    <property type="entry name" value="CAVEOLIN-2"/>
    <property type="match status" value="1"/>
</dbReference>
<keyword evidence="4 6" id="KW-0333">Golgi apparatus</keyword>
<dbReference type="GO" id="GO:0070836">
    <property type="term" value="P:caveola assembly"/>
    <property type="evidence" value="ECO:0007669"/>
    <property type="project" value="InterPro"/>
</dbReference>
<dbReference type="AlphaFoldDB" id="A0A210QX14"/>
<evidence type="ECO:0000256" key="4">
    <source>
        <dbReference type="ARBA" id="ARBA00023034"/>
    </source>
</evidence>
<dbReference type="GO" id="GO:0005901">
    <property type="term" value="C:caveola"/>
    <property type="evidence" value="ECO:0007669"/>
    <property type="project" value="UniProtKB-SubCell"/>
</dbReference>
<comment type="similarity">
    <text evidence="2 6">Belongs to the caveolin family.</text>
</comment>
<evidence type="ECO:0000256" key="6">
    <source>
        <dbReference type="RuleBase" id="RU000680"/>
    </source>
</evidence>
<name>A0A210QX14_MIZYE</name>
<dbReference type="STRING" id="6573.A0A210QX14"/>
<dbReference type="EMBL" id="NEDP02001463">
    <property type="protein sequence ID" value="OWF53212.1"/>
    <property type="molecule type" value="Genomic_DNA"/>
</dbReference>
<accession>A0A210QX14</accession>
<comment type="function">
    <text evidence="6">May act as a scaffolding protein within caveolar membranes. Interacts directly with G-protein alpha subunits and can functionally regulate their activity.</text>
</comment>
<reference evidence="7 8" key="1">
    <citation type="journal article" date="2017" name="Nat. Ecol. Evol.">
        <title>Scallop genome provides insights into evolution of bilaterian karyotype and development.</title>
        <authorList>
            <person name="Wang S."/>
            <person name="Zhang J."/>
            <person name="Jiao W."/>
            <person name="Li J."/>
            <person name="Xun X."/>
            <person name="Sun Y."/>
            <person name="Guo X."/>
            <person name="Huan P."/>
            <person name="Dong B."/>
            <person name="Zhang L."/>
            <person name="Hu X."/>
            <person name="Sun X."/>
            <person name="Wang J."/>
            <person name="Zhao C."/>
            <person name="Wang Y."/>
            <person name="Wang D."/>
            <person name="Huang X."/>
            <person name="Wang R."/>
            <person name="Lv J."/>
            <person name="Li Y."/>
            <person name="Zhang Z."/>
            <person name="Liu B."/>
            <person name="Lu W."/>
            <person name="Hui Y."/>
            <person name="Liang J."/>
            <person name="Zhou Z."/>
            <person name="Hou R."/>
            <person name="Li X."/>
            <person name="Liu Y."/>
            <person name="Li H."/>
            <person name="Ning X."/>
            <person name="Lin Y."/>
            <person name="Zhao L."/>
            <person name="Xing Q."/>
            <person name="Dou J."/>
            <person name="Li Y."/>
            <person name="Mao J."/>
            <person name="Guo H."/>
            <person name="Dou H."/>
            <person name="Li T."/>
            <person name="Mu C."/>
            <person name="Jiang W."/>
            <person name="Fu Q."/>
            <person name="Fu X."/>
            <person name="Miao Y."/>
            <person name="Liu J."/>
            <person name="Yu Q."/>
            <person name="Li R."/>
            <person name="Liao H."/>
            <person name="Li X."/>
            <person name="Kong Y."/>
            <person name="Jiang Z."/>
            <person name="Chourrout D."/>
            <person name="Li R."/>
            <person name="Bao Z."/>
        </authorList>
    </citation>
    <scope>NUCLEOTIDE SEQUENCE [LARGE SCALE GENOMIC DNA]</scope>
    <source>
        <strain evidence="7 8">PY_sf001</strain>
    </source>
</reference>
<evidence type="ECO:0000256" key="3">
    <source>
        <dbReference type="ARBA" id="ARBA00022475"/>
    </source>
</evidence>
<evidence type="ECO:0000256" key="1">
    <source>
        <dbReference type="ARBA" id="ARBA00004202"/>
    </source>
</evidence>
<comment type="caution">
    <text evidence="7">The sequence shown here is derived from an EMBL/GenBank/DDBJ whole genome shotgun (WGS) entry which is preliminary data.</text>
</comment>
<dbReference type="GO" id="GO:0060090">
    <property type="term" value="F:molecular adaptor activity"/>
    <property type="evidence" value="ECO:0007669"/>
    <property type="project" value="TreeGrafter"/>
</dbReference>
<keyword evidence="5 6" id="KW-0472">Membrane</keyword>
<keyword evidence="3 6" id="KW-1003">Cell membrane</keyword>
<proteinExistence type="inferred from homology"/>
<evidence type="ECO:0000313" key="8">
    <source>
        <dbReference type="Proteomes" id="UP000242188"/>
    </source>
</evidence>
<keyword evidence="8" id="KW-1185">Reference proteome</keyword>
<dbReference type="Pfam" id="PF01146">
    <property type="entry name" value="Caveolin"/>
    <property type="match status" value="1"/>
</dbReference>
<dbReference type="GO" id="GO:0000139">
    <property type="term" value="C:Golgi membrane"/>
    <property type="evidence" value="ECO:0007669"/>
    <property type="project" value="UniProtKB-SubCell"/>
</dbReference>
<sequence>MDDDDDRGKAKVDLEIRDANEINTHLQVEFEDVFAEPYGTHSVECIWKVTFICYRCTKTCCYNLCAIFTGVFVAFYWGMEFAFLTYTHVWCCTPGMRMFIIQCNQCQKCFGTVINCFLAPVCESCGLFFSNIAVSHHGAPPLPIPEKK</sequence>
<dbReference type="PANTHER" id="PTHR10844">
    <property type="entry name" value="CAVEOLIN"/>
    <property type="match status" value="1"/>
</dbReference>
<organism evidence="7 8">
    <name type="scientific">Mizuhopecten yessoensis</name>
    <name type="common">Japanese scallop</name>
    <name type="synonym">Patinopecten yessoensis</name>
    <dbReference type="NCBI Taxonomy" id="6573"/>
    <lineage>
        <taxon>Eukaryota</taxon>
        <taxon>Metazoa</taxon>
        <taxon>Spiralia</taxon>
        <taxon>Lophotrochozoa</taxon>
        <taxon>Mollusca</taxon>
        <taxon>Bivalvia</taxon>
        <taxon>Autobranchia</taxon>
        <taxon>Pteriomorphia</taxon>
        <taxon>Pectinida</taxon>
        <taxon>Pectinoidea</taxon>
        <taxon>Pectinidae</taxon>
        <taxon>Mizuhopecten</taxon>
    </lineage>
</organism>
<comment type="subcellular location">
    <subcellularLocation>
        <location evidence="1 6">Cell membrane</location>
        <topology evidence="1 6">Peripheral membrane protein</topology>
    </subcellularLocation>
    <subcellularLocation>
        <location evidence="6">Golgi apparatus membrane</location>
        <topology evidence="6">Peripheral membrane protein</topology>
    </subcellularLocation>
    <subcellularLocation>
        <location evidence="6">Membrane</location>
        <location evidence="6">Caveola</location>
        <topology evidence="6">Peripheral membrane protein</topology>
    </subcellularLocation>
</comment>
<gene>
    <name evidence="7" type="ORF">KP79_PYT11534</name>
</gene>
<dbReference type="Proteomes" id="UP000242188">
    <property type="component" value="Unassembled WGS sequence"/>
</dbReference>
<evidence type="ECO:0000313" key="7">
    <source>
        <dbReference type="EMBL" id="OWF53212.1"/>
    </source>
</evidence>